<dbReference type="GO" id="GO:0019251">
    <property type="term" value="P:anaerobic cobalamin biosynthetic process"/>
    <property type="evidence" value="ECO:0007669"/>
    <property type="project" value="InterPro"/>
</dbReference>
<name>A0A1X6WPJ0_9ENTE</name>
<dbReference type="CDD" id="cd03413">
    <property type="entry name" value="CbiK_C"/>
    <property type="match status" value="1"/>
</dbReference>
<sequence>MKKALIIVSFGTSYKETREKTIEAVEKRMTENFPECDVYRAFTSNMVIKKIKEKEGIKVPTVNQLMLELKEKGYKEVYVQPLHVINGNEYSKAAHQAHHFKKDFDVIKVGKPLMTEFEDYEEIVEWLKDLAQPLEKNEGVVLMGHGTQHAAFTAYACLDHMLNKEPIFICAVESYPSVETVVEKLKERNIEKVYLHPFMLVAGDHATNDMASDEEDSWKSQLTKAGFIVEPILKGMGEYPKIQNLFLSHAEKVVERGE</sequence>
<dbReference type="Pfam" id="PF06180">
    <property type="entry name" value="CbiK"/>
    <property type="match status" value="1"/>
</dbReference>
<feature type="binding site" evidence="3">
    <location>
        <position position="173"/>
    </location>
    <ligand>
        <name>Co(2+)</name>
        <dbReference type="ChEBI" id="CHEBI:48828"/>
    </ligand>
</feature>
<accession>A0A1X6WPJ0</accession>
<dbReference type="GO" id="GO:0046872">
    <property type="term" value="F:metal ion binding"/>
    <property type="evidence" value="ECO:0007669"/>
    <property type="project" value="UniProtKB-KW"/>
</dbReference>
<dbReference type="SUPFAM" id="SSF53800">
    <property type="entry name" value="Chelatase"/>
    <property type="match status" value="1"/>
</dbReference>
<dbReference type="InterPro" id="IPR010388">
    <property type="entry name" value="Anaerobic_Co-chelatase"/>
</dbReference>
<dbReference type="PIRSF" id="PIRSF033579">
    <property type="entry name" value="Anaer_Co_chel"/>
    <property type="match status" value="1"/>
</dbReference>
<evidence type="ECO:0000256" key="2">
    <source>
        <dbReference type="PIRSR" id="PIRSR033579-2"/>
    </source>
</evidence>
<dbReference type="EC" id="4.99.1.3" evidence="4"/>
<dbReference type="EMBL" id="FWFD01000013">
    <property type="protein sequence ID" value="SLM86234.1"/>
    <property type="molecule type" value="Genomic_DNA"/>
</dbReference>
<organism evidence="4 5">
    <name type="scientific">Vagococcus fluvialis bH819</name>
    <dbReference type="NCBI Taxonomy" id="1255619"/>
    <lineage>
        <taxon>Bacteria</taxon>
        <taxon>Bacillati</taxon>
        <taxon>Bacillota</taxon>
        <taxon>Bacilli</taxon>
        <taxon>Lactobacillales</taxon>
        <taxon>Enterococcaceae</taxon>
        <taxon>Vagococcus</taxon>
    </lineage>
</organism>
<dbReference type="CDD" id="cd03412">
    <property type="entry name" value="CbiK_N"/>
    <property type="match status" value="1"/>
</dbReference>
<evidence type="ECO:0000313" key="4">
    <source>
        <dbReference type="EMBL" id="SLM86234.1"/>
    </source>
</evidence>
<keyword evidence="3" id="KW-0479">Metal-binding</keyword>
<dbReference type="AlphaFoldDB" id="A0A1X6WPJ0"/>
<keyword evidence="5" id="KW-1185">Reference proteome</keyword>
<dbReference type="RefSeq" id="WP_086951856.1">
    <property type="nucleotide sequence ID" value="NZ_FWFD01000013.1"/>
</dbReference>
<feature type="binding site" evidence="2">
    <location>
        <position position="10"/>
    </location>
    <ligand>
        <name>Co(2+)</name>
        <dbReference type="ChEBI" id="CHEBI:48828"/>
    </ligand>
</feature>
<evidence type="ECO:0000256" key="1">
    <source>
        <dbReference type="PIRSR" id="PIRSR033579-1"/>
    </source>
</evidence>
<dbReference type="InterPro" id="IPR050963">
    <property type="entry name" value="Sirohydro_Cobaltochel/CbiX"/>
</dbReference>
<proteinExistence type="predicted"/>
<dbReference type="OrthoDB" id="9770331at2"/>
<dbReference type="PANTHER" id="PTHR33542:SF3">
    <property type="entry name" value="SIROHYDROCHLORIN FERROCHELATASE, CHLOROPLASTIC"/>
    <property type="match status" value="1"/>
</dbReference>
<evidence type="ECO:0000313" key="5">
    <source>
        <dbReference type="Proteomes" id="UP000195918"/>
    </source>
</evidence>
<dbReference type="PANTHER" id="PTHR33542">
    <property type="entry name" value="SIROHYDROCHLORIN FERROCHELATASE, CHLOROPLASTIC"/>
    <property type="match status" value="1"/>
</dbReference>
<evidence type="ECO:0000256" key="3">
    <source>
        <dbReference type="PIRSR" id="PIRSR033579-3"/>
    </source>
</evidence>
<reference evidence="5" key="1">
    <citation type="submission" date="2017-02" db="EMBL/GenBank/DDBJ databases">
        <authorList>
            <person name="Dridi B."/>
        </authorList>
    </citation>
    <scope>NUCLEOTIDE SEQUENCE [LARGE SCALE GENOMIC DNA]</scope>
    <source>
        <strain evidence="5">bH819</strain>
    </source>
</reference>
<feature type="binding site" evidence="2">
    <location>
        <begin position="200"/>
        <end position="201"/>
    </location>
    <ligand>
        <name>substrate</name>
    </ligand>
</feature>
<feature type="binding site" evidence="2">
    <location>
        <begin position="85"/>
        <end position="92"/>
    </location>
    <ligand>
        <name>substrate</name>
    </ligand>
</feature>
<feature type="active site" description="Proton acceptor" evidence="1">
    <location>
        <position position="145"/>
    </location>
</feature>
<feature type="binding site" evidence="2">
    <location>
        <position position="205"/>
    </location>
    <ligand>
        <name>Co(2+)</name>
        <dbReference type="ChEBI" id="CHEBI:48828"/>
    </ligand>
</feature>
<dbReference type="Gene3D" id="3.40.50.1400">
    <property type="match status" value="2"/>
</dbReference>
<protein>
    <submittedName>
        <fullName evidence="4">Sirohydrochlorin cobaltochelatase CbiK</fullName>
        <ecNumber evidence="4">4.99.1.3</ecNumber>
    </submittedName>
</protein>
<feature type="binding site" evidence="3">
    <location>
        <position position="145"/>
    </location>
    <ligand>
        <name>Co(2+)</name>
        <dbReference type="ChEBI" id="CHEBI:48828"/>
    </ligand>
</feature>
<dbReference type="Proteomes" id="UP000195918">
    <property type="component" value="Unassembled WGS sequence"/>
</dbReference>
<dbReference type="GO" id="GO:0016852">
    <property type="term" value="F:sirohydrochlorin cobaltochelatase activity"/>
    <property type="evidence" value="ECO:0007669"/>
    <property type="project" value="UniProtKB-EC"/>
</dbReference>
<keyword evidence="3" id="KW-0170">Cobalt</keyword>
<keyword evidence="4" id="KW-0456">Lyase</keyword>
<gene>
    <name evidence="4" type="ORF">FM121_09100</name>
</gene>